<evidence type="ECO:0000313" key="4">
    <source>
        <dbReference type="Proteomes" id="UP001218188"/>
    </source>
</evidence>
<dbReference type="Proteomes" id="UP001218188">
    <property type="component" value="Unassembled WGS sequence"/>
</dbReference>
<dbReference type="AlphaFoldDB" id="A0AAD6XBU3"/>
<protein>
    <recommendedName>
        <fullName evidence="5">Ubiquitin 3 binding protein But2 C-terminal domain-containing protein</fullName>
    </recommendedName>
</protein>
<evidence type="ECO:0000256" key="1">
    <source>
        <dbReference type="SAM" id="MobiDB-lite"/>
    </source>
</evidence>
<feature type="region of interest" description="Disordered" evidence="1">
    <location>
        <begin position="1"/>
        <end position="26"/>
    </location>
</feature>
<organism evidence="3 4">
    <name type="scientific">Mycena alexandri</name>
    <dbReference type="NCBI Taxonomy" id="1745969"/>
    <lineage>
        <taxon>Eukaryota</taxon>
        <taxon>Fungi</taxon>
        <taxon>Dikarya</taxon>
        <taxon>Basidiomycota</taxon>
        <taxon>Agaricomycotina</taxon>
        <taxon>Agaricomycetes</taxon>
        <taxon>Agaricomycetidae</taxon>
        <taxon>Agaricales</taxon>
        <taxon>Marasmiineae</taxon>
        <taxon>Mycenaceae</taxon>
        <taxon>Mycena</taxon>
    </lineage>
</organism>
<evidence type="ECO:0000313" key="3">
    <source>
        <dbReference type="EMBL" id="KAJ7039534.1"/>
    </source>
</evidence>
<keyword evidence="2" id="KW-0472">Membrane</keyword>
<reference evidence="3" key="1">
    <citation type="submission" date="2023-03" db="EMBL/GenBank/DDBJ databases">
        <title>Massive genome expansion in bonnet fungi (Mycena s.s.) driven by repeated elements and novel gene families across ecological guilds.</title>
        <authorList>
            <consortium name="Lawrence Berkeley National Laboratory"/>
            <person name="Harder C.B."/>
            <person name="Miyauchi S."/>
            <person name="Viragh M."/>
            <person name="Kuo A."/>
            <person name="Thoen E."/>
            <person name="Andreopoulos B."/>
            <person name="Lu D."/>
            <person name="Skrede I."/>
            <person name="Drula E."/>
            <person name="Henrissat B."/>
            <person name="Morin E."/>
            <person name="Kohler A."/>
            <person name="Barry K."/>
            <person name="LaButti K."/>
            <person name="Morin E."/>
            <person name="Salamov A."/>
            <person name="Lipzen A."/>
            <person name="Mereny Z."/>
            <person name="Hegedus B."/>
            <person name="Baldrian P."/>
            <person name="Stursova M."/>
            <person name="Weitz H."/>
            <person name="Taylor A."/>
            <person name="Grigoriev I.V."/>
            <person name="Nagy L.G."/>
            <person name="Martin F."/>
            <person name="Kauserud H."/>
        </authorList>
    </citation>
    <scope>NUCLEOTIDE SEQUENCE</scope>
    <source>
        <strain evidence="3">CBHHK200</strain>
    </source>
</reference>
<keyword evidence="2" id="KW-0812">Transmembrane</keyword>
<keyword evidence="2" id="KW-1133">Transmembrane helix</keyword>
<proteinExistence type="predicted"/>
<keyword evidence="4" id="KW-1185">Reference proteome</keyword>
<gene>
    <name evidence="3" type="ORF">C8F04DRAFT_1085613</name>
</gene>
<feature type="compositionally biased region" description="Low complexity" evidence="1">
    <location>
        <begin position="1"/>
        <end position="15"/>
    </location>
</feature>
<sequence>MKFNQPSSSQSPPSSDTYSQLAQSPDGEYTALLEDADQAPTKEFALPASRSTLDRLVRVATIVIALCTAIDMLLLLYLGVQQHSAKQRAGHAEDDLEIRSPYVNLAELYSQTPLKSSKHDPIVNHARAFVQISSTEPHKVFPPYGLMRPIADGMVPEYQRHLLVTPTISTVAQFRVADFGMENCSLSITVPPHTDSDDHIHSPATLDIWWLPVTKKLDMQKLSWNTRPTGGTFLGSLPVTFGETHRLPGYRCISGSYQTFEFKCSMPGCRIDVMGNGDQASGLYMYQYQTI</sequence>
<dbReference type="EMBL" id="JARJCM010000026">
    <property type="protein sequence ID" value="KAJ7039534.1"/>
    <property type="molecule type" value="Genomic_DNA"/>
</dbReference>
<name>A0AAD6XBU3_9AGAR</name>
<accession>A0AAD6XBU3</accession>
<comment type="caution">
    <text evidence="3">The sequence shown here is derived from an EMBL/GenBank/DDBJ whole genome shotgun (WGS) entry which is preliminary data.</text>
</comment>
<evidence type="ECO:0008006" key="5">
    <source>
        <dbReference type="Google" id="ProtNLM"/>
    </source>
</evidence>
<evidence type="ECO:0000256" key="2">
    <source>
        <dbReference type="SAM" id="Phobius"/>
    </source>
</evidence>
<feature type="transmembrane region" description="Helical" evidence="2">
    <location>
        <begin position="56"/>
        <end position="78"/>
    </location>
</feature>